<dbReference type="Proteomes" id="UP000092993">
    <property type="component" value="Unassembled WGS sequence"/>
</dbReference>
<evidence type="ECO:0000256" key="1">
    <source>
        <dbReference type="SAM" id="MobiDB-lite"/>
    </source>
</evidence>
<comment type="caution">
    <text evidence="2">The sequence shown here is derived from an EMBL/GenBank/DDBJ whole genome shotgun (WGS) entry which is preliminary data.</text>
</comment>
<dbReference type="OrthoDB" id="3235325at2759"/>
<protein>
    <submittedName>
        <fullName evidence="2">Uncharacterized protein</fullName>
    </submittedName>
</protein>
<dbReference type="EMBL" id="LUGG01000004">
    <property type="protein sequence ID" value="OBZ75156.1"/>
    <property type="molecule type" value="Genomic_DNA"/>
</dbReference>
<sequence>MPYSRTPSVLNLQNMNRRLYDQNKQLHKENYDLRHLHHMTFTKLQDIEAQIEIIFVVLANCMVDSSTVTQSGIRDAIPLAPQRENYPKVKYWTKANYVKASKSHSTTIGDMVGDAPLRQRGSRCTSLGINAPVDLAEHFRHEMACKYFELRLCAGDWKADQVVFDNYSQWWQKQSCKSERCTKKEPPSNGEVLDDDAAATDTTTTIKRKHTSDTSNGPPLKKQAVVESQKTITSSSNTVYNSPHCLSAVANGKQPIITAIYCVLILDIPTGTTAYNISIGNQCGCLAHHHAIIHYRTCPNAGPSLDTAPSPDVAPSPDAAPPLTAAPTITLPATMSVTPFAAPHYPRNLCVKDWIVANFTRMKKEFDNYYKILSHGEKFSLMAAQMHQPYSYVFGSITDSMFSKKRMCSQHPRALPRYIVSTAHCYTLYYNKEHGHEGWERGVGSSGQWAMGSREQWGVAGHGEQQGMGSG</sequence>
<feature type="region of interest" description="Disordered" evidence="1">
    <location>
        <begin position="180"/>
        <end position="199"/>
    </location>
</feature>
<accession>A0A1C7MFL4</accession>
<evidence type="ECO:0000313" key="3">
    <source>
        <dbReference type="Proteomes" id="UP000092993"/>
    </source>
</evidence>
<reference evidence="2 3" key="1">
    <citation type="submission" date="2016-03" db="EMBL/GenBank/DDBJ databases">
        <title>Whole genome sequencing of Grifola frondosa 9006-11.</title>
        <authorList>
            <person name="Min B."/>
            <person name="Park H."/>
            <person name="Kim J.-G."/>
            <person name="Cho H."/>
            <person name="Oh Y.-L."/>
            <person name="Kong W.-S."/>
            <person name="Choi I.-G."/>
        </authorList>
    </citation>
    <scope>NUCLEOTIDE SEQUENCE [LARGE SCALE GENOMIC DNA]</scope>
    <source>
        <strain evidence="2 3">9006-11</strain>
    </source>
</reference>
<gene>
    <name evidence="2" type="ORF">A0H81_04483</name>
</gene>
<keyword evidence="3" id="KW-1185">Reference proteome</keyword>
<evidence type="ECO:0000313" key="2">
    <source>
        <dbReference type="EMBL" id="OBZ75156.1"/>
    </source>
</evidence>
<dbReference type="AlphaFoldDB" id="A0A1C7MFL4"/>
<organism evidence="2 3">
    <name type="scientific">Grifola frondosa</name>
    <name type="common">Maitake</name>
    <name type="synonym">Polyporus frondosus</name>
    <dbReference type="NCBI Taxonomy" id="5627"/>
    <lineage>
        <taxon>Eukaryota</taxon>
        <taxon>Fungi</taxon>
        <taxon>Dikarya</taxon>
        <taxon>Basidiomycota</taxon>
        <taxon>Agaricomycotina</taxon>
        <taxon>Agaricomycetes</taxon>
        <taxon>Polyporales</taxon>
        <taxon>Grifolaceae</taxon>
        <taxon>Grifola</taxon>
    </lineage>
</organism>
<name>A0A1C7MFL4_GRIFR</name>
<dbReference type="STRING" id="5627.A0A1C7MFL4"/>
<proteinExistence type="predicted"/>